<sequence length="165" mass="18921">MILDYKTWNSVHWMETFLHVFVHFHKLWKWMETWNSGHWTETCIVAHITSAFAIYSGLFWTALSVVMLEPPAKSVAWVQGAAKVKCLALPEFEKSPGVGENRRKRAFHLPPLHLLPSSDALTTASVVFFRRHPAIFVVVETGHLYQQNAVEQDLMSENIELVSAF</sequence>
<protein>
    <submittedName>
        <fullName evidence="2">Uncharacterized protein</fullName>
    </submittedName>
</protein>
<dbReference type="EMBL" id="OU503040">
    <property type="protein sequence ID" value="CAI9760549.1"/>
    <property type="molecule type" value="Genomic_DNA"/>
</dbReference>
<keyword evidence="3" id="KW-1185">Reference proteome</keyword>
<keyword evidence="1" id="KW-0472">Membrane</keyword>
<organism evidence="2 3">
    <name type="scientific">Fraxinus pennsylvanica</name>
    <dbReference type="NCBI Taxonomy" id="56036"/>
    <lineage>
        <taxon>Eukaryota</taxon>
        <taxon>Viridiplantae</taxon>
        <taxon>Streptophyta</taxon>
        <taxon>Embryophyta</taxon>
        <taxon>Tracheophyta</taxon>
        <taxon>Spermatophyta</taxon>
        <taxon>Magnoliopsida</taxon>
        <taxon>eudicotyledons</taxon>
        <taxon>Gunneridae</taxon>
        <taxon>Pentapetalae</taxon>
        <taxon>asterids</taxon>
        <taxon>lamiids</taxon>
        <taxon>Lamiales</taxon>
        <taxon>Oleaceae</taxon>
        <taxon>Oleeae</taxon>
        <taxon>Fraxinus</taxon>
    </lineage>
</organism>
<feature type="transmembrane region" description="Helical" evidence="1">
    <location>
        <begin position="44"/>
        <end position="68"/>
    </location>
</feature>
<evidence type="ECO:0000313" key="2">
    <source>
        <dbReference type="EMBL" id="CAI9760549.1"/>
    </source>
</evidence>
<name>A0AAD1Z0R4_9LAMI</name>
<keyword evidence="1" id="KW-1133">Transmembrane helix</keyword>
<gene>
    <name evidence="2" type="ORF">FPE_LOCUS7979</name>
</gene>
<evidence type="ECO:0000256" key="1">
    <source>
        <dbReference type="SAM" id="Phobius"/>
    </source>
</evidence>
<dbReference type="AlphaFoldDB" id="A0AAD1Z0R4"/>
<dbReference type="Proteomes" id="UP000834106">
    <property type="component" value="Chromosome 5"/>
</dbReference>
<proteinExistence type="predicted"/>
<evidence type="ECO:0000313" key="3">
    <source>
        <dbReference type="Proteomes" id="UP000834106"/>
    </source>
</evidence>
<accession>A0AAD1Z0R4</accession>
<keyword evidence="1" id="KW-0812">Transmembrane</keyword>
<reference evidence="2" key="1">
    <citation type="submission" date="2023-05" db="EMBL/GenBank/DDBJ databases">
        <authorList>
            <person name="Huff M."/>
        </authorList>
    </citation>
    <scope>NUCLEOTIDE SEQUENCE</scope>
</reference>